<name>A0A6A7AQY5_9PLEO</name>
<dbReference type="GO" id="GO:0005634">
    <property type="term" value="C:nucleus"/>
    <property type="evidence" value="ECO:0007669"/>
    <property type="project" value="TreeGrafter"/>
</dbReference>
<proteinExistence type="inferred from homology"/>
<dbReference type="Gene3D" id="3.40.50.720">
    <property type="entry name" value="NAD(P)-binding Rossmann-like Domain"/>
    <property type="match status" value="2"/>
</dbReference>
<dbReference type="Pfam" id="PF00106">
    <property type="entry name" value="adh_short"/>
    <property type="match status" value="1"/>
</dbReference>
<dbReference type="InterPro" id="IPR020904">
    <property type="entry name" value="Sc_DH/Rdtase_CS"/>
</dbReference>
<reference evidence="4" key="1">
    <citation type="submission" date="2020-01" db="EMBL/GenBank/DDBJ databases">
        <authorList>
            <consortium name="DOE Joint Genome Institute"/>
            <person name="Haridas S."/>
            <person name="Albert R."/>
            <person name="Binder M."/>
            <person name="Bloem J."/>
            <person name="Labutti K."/>
            <person name="Salamov A."/>
            <person name="Andreopoulos B."/>
            <person name="Baker S.E."/>
            <person name="Barry K."/>
            <person name="Bills G."/>
            <person name="Bluhm B.H."/>
            <person name="Cannon C."/>
            <person name="Castanera R."/>
            <person name="Culley D.E."/>
            <person name="Daum C."/>
            <person name="Ezra D."/>
            <person name="Gonzalez J.B."/>
            <person name="Henrissat B."/>
            <person name="Kuo A."/>
            <person name="Liang C."/>
            <person name="Lipzen A."/>
            <person name="Lutzoni F."/>
            <person name="Magnuson J."/>
            <person name="Mondo S."/>
            <person name="Nolan M."/>
            <person name="Ohm R."/>
            <person name="Pangilinan J."/>
            <person name="Park H.-J."/>
            <person name="Ramirez L."/>
            <person name="Alfaro M."/>
            <person name="Sun H."/>
            <person name="Tritt A."/>
            <person name="Yoshinaga Y."/>
            <person name="Zwiers L.-H."/>
            <person name="Turgeon B.G."/>
            <person name="Goodwin S.B."/>
            <person name="Spatafora J.W."/>
            <person name="Crous P.W."/>
            <person name="Grigoriev I.V."/>
        </authorList>
    </citation>
    <scope>NUCLEOTIDE SEQUENCE</scope>
    <source>
        <strain evidence="4">IPT5</strain>
    </source>
</reference>
<feature type="domain" description="NmrA-like" evidence="3">
    <location>
        <begin position="327"/>
        <end position="599"/>
    </location>
</feature>
<dbReference type="CDD" id="cd05251">
    <property type="entry name" value="NmrA_like_SDR_a"/>
    <property type="match status" value="1"/>
</dbReference>
<organism evidence="4 5">
    <name type="scientific">Plenodomus tracheiphilus IPT5</name>
    <dbReference type="NCBI Taxonomy" id="1408161"/>
    <lineage>
        <taxon>Eukaryota</taxon>
        <taxon>Fungi</taxon>
        <taxon>Dikarya</taxon>
        <taxon>Ascomycota</taxon>
        <taxon>Pezizomycotina</taxon>
        <taxon>Dothideomycetes</taxon>
        <taxon>Pleosporomycetidae</taxon>
        <taxon>Pleosporales</taxon>
        <taxon>Pleosporineae</taxon>
        <taxon>Leptosphaeriaceae</taxon>
        <taxon>Plenodomus</taxon>
    </lineage>
</organism>
<keyword evidence="2" id="KW-0521">NADP</keyword>
<protein>
    <submittedName>
        <fullName evidence="4">NAD(P)-binding protein</fullName>
    </submittedName>
</protein>
<keyword evidence="5" id="KW-1185">Reference proteome</keyword>
<sequence>MPLQRGDCAIQSFTYVVSPFPEIEMGSTNHSEKPVAIVTGGTSGIGSWLAIHLQSRGYRVAICGRREKEGQAVATSIDPSGESIMFVQCDVTSYLAQSNLFHSVWKKWGRLDVFIANAGCIDQGSVYNFGRRGAAVDDLPPEPNTACTDIDLKGTFYGTTLATHFMQNNAHGKGGKFIVTGSMIGVYACPTFPEYCAAKAAVHHWVTIMGPILKLKEGITINCVMPGGIETPAMPGFSKAFRPEQMTLRSTLLSAYDVFLNDTANTSTGQLVEAAHDKLYEWGTPEYKSGAFAKRTEAVFEPWFEQVHGERSDLPDTLHDWPIMDYKIIAVTGATGSQGGGVVNIMKKTPGWKVRAVTRNPTSDAAKKLVTEGVEVVQADFDDIASLRKAFKDVHAIFAVTQWWEHIFKGKSQDEAGEIEEEQGMNLARAAAETRTLEHYIWSTTPSAKIMLKGKLLTPHMDYKANVDARIKSNLPNLAAITTYLYFGYYPQNMAFFPLCKPIEYPGTGKYIQTMPTKADAKILLSGDMTVNPGIWVRQVLATGNAACRKYANVALGKWTFQEMVDVWSEITGKPCVFTEVTSEAVTALYGAVGNELALQMKFGEACDPWEETKDHISPEELGIDRSEVIGFRGTIESLKKQGFWA</sequence>
<dbReference type="EMBL" id="MU006343">
    <property type="protein sequence ID" value="KAF2845706.1"/>
    <property type="molecule type" value="Genomic_DNA"/>
</dbReference>
<dbReference type="InterPro" id="IPR051164">
    <property type="entry name" value="NmrA-like_oxidored"/>
</dbReference>
<dbReference type="OrthoDB" id="300709at2759"/>
<gene>
    <name evidence="4" type="ORF">T440DRAFT_511436</name>
</gene>
<dbReference type="PRINTS" id="PR00081">
    <property type="entry name" value="GDHRDH"/>
</dbReference>
<accession>A0A6A7AQY5</accession>
<dbReference type="Gene3D" id="3.90.25.10">
    <property type="entry name" value="UDP-galactose 4-epimerase, domain 1"/>
    <property type="match status" value="1"/>
</dbReference>
<dbReference type="PANTHER" id="PTHR42748">
    <property type="entry name" value="NITROGEN METABOLITE REPRESSION PROTEIN NMRA FAMILY MEMBER"/>
    <property type="match status" value="1"/>
</dbReference>
<dbReference type="SUPFAM" id="SSF51735">
    <property type="entry name" value="NAD(P)-binding Rossmann-fold domains"/>
    <property type="match status" value="2"/>
</dbReference>
<evidence type="ECO:0000313" key="4">
    <source>
        <dbReference type="EMBL" id="KAF2845706.1"/>
    </source>
</evidence>
<comment type="similarity">
    <text evidence="1">Belongs to the NmrA-type oxidoreductase family.</text>
</comment>
<dbReference type="Proteomes" id="UP000799423">
    <property type="component" value="Unassembled WGS sequence"/>
</dbReference>
<evidence type="ECO:0000313" key="5">
    <source>
        <dbReference type="Proteomes" id="UP000799423"/>
    </source>
</evidence>
<dbReference type="PROSITE" id="PS00061">
    <property type="entry name" value="ADH_SHORT"/>
    <property type="match status" value="1"/>
</dbReference>
<dbReference type="InterPro" id="IPR008030">
    <property type="entry name" value="NmrA-like"/>
</dbReference>
<dbReference type="Pfam" id="PF05368">
    <property type="entry name" value="NmrA"/>
    <property type="match status" value="1"/>
</dbReference>
<evidence type="ECO:0000256" key="2">
    <source>
        <dbReference type="ARBA" id="ARBA00022857"/>
    </source>
</evidence>
<dbReference type="InterPro" id="IPR036291">
    <property type="entry name" value="NAD(P)-bd_dom_sf"/>
</dbReference>
<dbReference type="InterPro" id="IPR002347">
    <property type="entry name" value="SDR_fam"/>
</dbReference>
<dbReference type="PANTHER" id="PTHR42748:SF28">
    <property type="entry name" value="NMRA-LIKE DOMAIN-CONTAINING PROTEIN"/>
    <property type="match status" value="1"/>
</dbReference>
<dbReference type="AlphaFoldDB" id="A0A6A7AQY5"/>
<evidence type="ECO:0000256" key="1">
    <source>
        <dbReference type="ARBA" id="ARBA00006328"/>
    </source>
</evidence>
<evidence type="ECO:0000259" key="3">
    <source>
        <dbReference type="Pfam" id="PF05368"/>
    </source>
</evidence>